<evidence type="ECO:0000313" key="3">
    <source>
        <dbReference type="EMBL" id="KAD3640624.1"/>
    </source>
</evidence>
<dbReference type="GO" id="GO:0003723">
    <property type="term" value="F:RNA binding"/>
    <property type="evidence" value="ECO:0007669"/>
    <property type="project" value="TreeGrafter"/>
</dbReference>
<comment type="caution">
    <text evidence="3">The sequence shown here is derived from an EMBL/GenBank/DDBJ whole genome shotgun (WGS) entry which is preliminary data.</text>
</comment>
<dbReference type="AlphaFoldDB" id="A0A5N6MMU7"/>
<protein>
    <recommendedName>
        <fullName evidence="1">RNA helicase</fullName>
        <ecNumber evidence="1">3.6.4.13</ecNumber>
    </recommendedName>
</protein>
<evidence type="ECO:0000256" key="1">
    <source>
        <dbReference type="ARBA" id="ARBA00012552"/>
    </source>
</evidence>
<dbReference type="Proteomes" id="UP000326396">
    <property type="component" value="Linkage Group LG5"/>
</dbReference>
<proteinExistence type="predicted"/>
<gene>
    <name evidence="3" type="ORF">E3N88_29847</name>
</gene>
<accession>A0A5N6MMU7</accession>
<name>A0A5N6MMU7_9ASTR</name>
<dbReference type="OrthoDB" id="10253254at2759"/>
<evidence type="ECO:0000313" key="4">
    <source>
        <dbReference type="Proteomes" id="UP000326396"/>
    </source>
</evidence>
<dbReference type="PANTHER" id="PTHR18934:SF229">
    <property type="entry name" value="DEXH-BOX ATP-DEPENDENT RNA HELICASE DEXH3"/>
    <property type="match status" value="1"/>
</dbReference>
<dbReference type="Gene3D" id="3.40.50.300">
    <property type="entry name" value="P-loop containing nucleotide triphosphate hydrolases"/>
    <property type="match status" value="1"/>
</dbReference>
<dbReference type="GO" id="GO:0005634">
    <property type="term" value="C:nucleus"/>
    <property type="evidence" value="ECO:0007669"/>
    <property type="project" value="TreeGrafter"/>
</dbReference>
<dbReference type="InterPro" id="IPR027417">
    <property type="entry name" value="P-loop_NTPase"/>
</dbReference>
<organism evidence="3 4">
    <name type="scientific">Mikania micrantha</name>
    <name type="common">bitter vine</name>
    <dbReference type="NCBI Taxonomy" id="192012"/>
    <lineage>
        <taxon>Eukaryota</taxon>
        <taxon>Viridiplantae</taxon>
        <taxon>Streptophyta</taxon>
        <taxon>Embryophyta</taxon>
        <taxon>Tracheophyta</taxon>
        <taxon>Spermatophyta</taxon>
        <taxon>Magnoliopsida</taxon>
        <taxon>eudicotyledons</taxon>
        <taxon>Gunneridae</taxon>
        <taxon>Pentapetalae</taxon>
        <taxon>asterids</taxon>
        <taxon>campanulids</taxon>
        <taxon>Asterales</taxon>
        <taxon>Asteraceae</taxon>
        <taxon>Asteroideae</taxon>
        <taxon>Heliantheae alliance</taxon>
        <taxon>Eupatorieae</taxon>
        <taxon>Mikania</taxon>
    </lineage>
</organism>
<comment type="catalytic activity">
    <reaction evidence="2">
        <text>ATP + H2O = ADP + phosphate + H(+)</text>
        <dbReference type="Rhea" id="RHEA:13065"/>
        <dbReference type="ChEBI" id="CHEBI:15377"/>
        <dbReference type="ChEBI" id="CHEBI:15378"/>
        <dbReference type="ChEBI" id="CHEBI:30616"/>
        <dbReference type="ChEBI" id="CHEBI:43474"/>
        <dbReference type="ChEBI" id="CHEBI:456216"/>
        <dbReference type="EC" id="3.6.4.13"/>
    </reaction>
</comment>
<sequence length="175" mass="20368">MIHLHLSLTHHHKNHRCSRPQSLRCWMTFAARHSNGYMFSLFAPLLPILIGSLAAQSSPDFLLIVLKDLLPHLRDLRLITHVFADEIHERGMYEDLLIVLKDLLRCHRDRRLTNATMNAELFSNYFDGAPMIHIIEDTHPLYGELAAQNEENVLTRGNNRLHLRSRMHTTTHILE</sequence>
<dbReference type="EMBL" id="SZYD01000015">
    <property type="protein sequence ID" value="KAD3640624.1"/>
    <property type="molecule type" value="Genomic_DNA"/>
</dbReference>
<dbReference type="PANTHER" id="PTHR18934">
    <property type="entry name" value="ATP-DEPENDENT RNA HELICASE"/>
    <property type="match status" value="1"/>
</dbReference>
<dbReference type="GO" id="GO:0003724">
    <property type="term" value="F:RNA helicase activity"/>
    <property type="evidence" value="ECO:0007669"/>
    <property type="project" value="UniProtKB-EC"/>
</dbReference>
<reference evidence="3 4" key="1">
    <citation type="submission" date="2019-05" db="EMBL/GenBank/DDBJ databases">
        <title>Mikania micrantha, genome provides insights into the molecular mechanism of rapid growth.</title>
        <authorList>
            <person name="Liu B."/>
        </authorList>
    </citation>
    <scope>NUCLEOTIDE SEQUENCE [LARGE SCALE GENOMIC DNA]</scope>
    <source>
        <strain evidence="3">NLD-2019</strain>
        <tissue evidence="3">Leaf</tissue>
    </source>
</reference>
<dbReference type="EC" id="3.6.4.13" evidence="1"/>
<evidence type="ECO:0000256" key="2">
    <source>
        <dbReference type="ARBA" id="ARBA00047984"/>
    </source>
</evidence>
<keyword evidence="4" id="KW-1185">Reference proteome</keyword>